<reference evidence="2 3" key="1">
    <citation type="submission" date="2014-09" db="EMBL/GenBank/DDBJ databases">
        <title>Draft Genome Sequence of Draconibacterium sp. JN14CK-3.</title>
        <authorList>
            <person name="Dong C."/>
            <person name="Lai Q."/>
            <person name="Shao Z."/>
        </authorList>
    </citation>
    <scope>NUCLEOTIDE SEQUENCE [LARGE SCALE GENOMIC DNA]</scope>
    <source>
        <strain evidence="2 3">JN14CK-3</strain>
    </source>
</reference>
<name>A0A0D8JDU7_9BACT</name>
<dbReference type="RefSeq" id="WP_045026915.1">
    <property type="nucleotide sequence ID" value="NZ_JRHC01000001.1"/>
</dbReference>
<evidence type="ECO:0000313" key="3">
    <source>
        <dbReference type="Proteomes" id="UP000032544"/>
    </source>
</evidence>
<dbReference type="OrthoDB" id="9770553at2"/>
<dbReference type="Gene3D" id="3.40.50.150">
    <property type="entry name" value="Vaccinia Virus protein VP39"/>
    <property type="match status" value="1"/>
</dbReference>
<organism evidence="2 3">
    <name type="scientific">Draconibacterium sediminis</name>
    <dbReference type="NCBI Taxonomy" id="1544798"/>
    <lineage>
        <taxon>Bacteria</taxon>
        <taxon>Pseudomonadati</taxon>
        <taxon>Bacteroidota</taxon>
        <taxon>Bacteroidia</taxon>
        <taxon>Marinilabiliales</taxon>
        <taxon>Prolixibacteraceae</taxon>
        <taxon>Draconibacterium</taxon>
    </lineage>
</organism>
<protein>
    <recommendedName>
        <fullName evidence="1">Methyltransferase domain-containing protein</fullName>
    </recommendedName>
</protein>
<dbReference type="STRING" id="1544798.LH29_06685"/>
<dbReference type="AlphaFoldDB" id="A0A0D8JDU7"/>
<dbReference type="Pfam" id="PF13847">
    <property type="entry name" value="Methyltransf_31"/>
    <property type="match status" value="1"/>
</dbReference>
<evidence type="ECO:0000259" key="1">
    <source>
        <dbReference type="Pfam" id="PF13847"/>
    </source>
</evidence>
<feature type="domain" description="Methyltransferase" evidence="1">
    <location>
        <begin position="245"/>
        <end position="411"/>
    </location>
</feature>
<accession>A0A0D8JDU7</accession>
<dbReference type="InterPro" id="IPR029063">
    <property type="entry name" value="SAM-dependent_MTases_sf"/>
</dbReference>
<dbReference type="Proteomes" id="UP000032544">
    <property type="component" value="Unassembled WGS sequence"/>
</dbReference>
<dbReference type="PANTHER" id="PTHR43861">
    <property type="entry name" value="TRANS-ACONITATE 2-METHYLTRANSFERASE-RELATED"/>
    <property type="match status" value="1"/>
</dbReference>
<keyword evidence="3" id="KW-1185">Reference proteome</keyword>
<proteinExistence type="predicted"/>
<sequence length="437" mass="50913">MINNKQIDFASHQQSTDPVSLNLTQRLLVNATRLFKPNTTACKLDYFEKMLNYLRAIGLYVLANNRDIELKNPGIQKMADVDYKDRISTSLTEFLIHFGILSFSGNKMEINKDYNSLLENDRISKLIRNDGNLSYKSLSRKEKQLIIDFRFVRDLVQKYNNPGYNFQSIKGKESEIWESLITERKLDYEVRLSETLYHLVDLRIPQKIESPFDEAYYTESGQNAFHNFTQFRFLDYLRNITKGNSAINLFDLGCGYGNYVEVVQQNFPEAFITGIEKNPKVFADTNDKFANAENVEIINDDFFQYEPGKKYDVVLMNYVLFYFNFTDKKKIIDKAKSMLTEGGSIVLCQYYSGIESLKRELAKSQNDDSTAKKIEMYYSDKILYANTLWNDAVDTFAEAVKWNEFKTIVSEADLYMASMTNADPFYYSLFVELKHQL</sequence>
<dbReference type="InterPro" id="IPR025714">
    <property type="entry name" value="Methyltranfer_dom"/>
</dbReference>
<dbReference type="CDD" id="cd02440">
    <property type="entry name" value="AdoMet_MTases"/>
    <property type="match status" value="1"/>
</dbReference>
<comment type="caution">
    <text evidence="2">The sequence shown here is derived from an EMBL/GenBank/DDBJ whole genome shotgun (WGS) entry which is preliminary data.</text>
</comment>
<dbReference type="SUPFAM" id="SSF53335">
    <property type="entry name" value="S-adenosyl-L-methionine-dependent methyltransferases"/>
    <property type="match status" value="1"/>
</dbReference>
<dbReference type="EMBL" id="JRHC01000001">
    <property type="protein sequence ID" value="KJF45092.1"/>
    <property type="molecule type" value="Genomic_DNA"/>
</dbReference>
<gene>
    <name evidence="2" type="ORF">LH29_06685</name>
</gene>
<evidence type="ECO:0000313" key="2">
    <source>
        <dbReference type="EMBL" id="KJF45092.1"/>
    </source>
</evidence>